<dbReference type="OrthoDB" id="3473305at2759"/>
<name>A0A2T3B9T7_AMORE</name>
<organism evidence="2 3">
    <name type="scientific">Amorphotheca resinae ATCC 22711</name>
    <dbReference type="NCBI Taxonomy" id="857342"/>
    <lineage>
        <taxon>Eukaryota</taxon>
        <taxon>Fungi</taxon>
        <taxon>Dikarya</taxon>
        <taxon>Ascomycota</taxon>
        <taxon>Pezizomycotina</taxon>
        <taxon>Leotiomycetes</taxon>
        <taxon>Helotiales</taxon>
        <taxon>Amorphothecaceae</taxon>
        <taxon>Amorphotheca</taxon>
    </lineage>
</organism>
<dbReference type="Pfam" id="PF20150">
    <property type="entry name" value="2EXR"/>
    <property type="match status" value="1"/>
</dbReference>
<dbReference type="Proteomes" id="UP000241818">
    <property type="component" value="Unassembled WGS sequence"/>
</dbReference>
<reference evidence="2 3" key="1">
    <citation type="journal article" date="2018" name="New Phytol.">
        <title>Comparative genomics and transcriptomics depict ericoid mycorrhizal fungi as versatile saprotrophs and plant mutualists.</title>
        <authorList>
            <person name="Martino E."/>
            <person name="Morin E."/>
            <person name="Grelet G.A."/>
            <person name="Kuo A."/>
            <person name="Kohler A."/>
            <person name="Daghino S."/>
            <person name="Barry K.W."/>
            <person name="Cichocki N."/>
            <person name="Clum A."/>
            <person name="Dockter R.B."/>
            <person name="Hainaut M."/>
            <person name="Kuo R.C."/>
            <person name="LaButti K."/>
            <person name="Lindahl B.D."/>
            <person name="Lindquist E.A."/>
            <person name="Lipzen A."/>
            <person name="Khouja H.R."/>
            <person name="Magnuson J."/>
            <person name="Murat C."/>
            <person name="Ohm R.A."/>
            <person name="Singer S.W."/>
            <person name="Spatafora J.W."/>
            <person name="Wang M."/>
            <person name="Veneault-Fourrey C."/>
            <person name="Henrissat B."/>
            <person name="Grigoriev I.V."/>
            <person name="Martin F.M."/>
            <person name="Perotto S."/>
        </authorList>
    </citation>
    <scope>NUCLEOTIDE SEQUENCE [LARGE SCALE GENOMIC DNA]</scope>
    <source>
        <strain evidence="2 3">ATCC 22711</strain>
    </source>
</reference>
<protein>
    <recommendedName>
        <fullName evidence="1">2EXR domain-containing protein</fullName>
    </recommendedName>
</protein>
<evidence type="ECO:0000313" key="3">
    <source>
        <dbReference type="Proteomes" id="UP000241818"/>
    </source>
</evidence>
<dbReference type="RefSeq" id="XP_024723690.1">
    <property type="nucleotide sequence ID" value="XM_024865559.1"/>
</dbReference>
<dbReference type="PANTHER" id="PTHR35910">
    <property type="entry name" value="2EXR DOMAIN-CONTAINING PROTEIN"/>
    <property type="match status" value="1"/>
</dbReference>
<keyword evidence="3" id="KW-1185">Reference proteome</keyword>
<evidence type="ECO:0000313" key="2">
    <source>
        <dbReference type="EMBL" id="PSS25091.1"/>
    </source>
</evidence>
<dbReference type="AlphaFoldDB" id="A0A2T3B9T7"/>
<dbReference type="InParanoid" id="A0A2T3B9T7"/>
<dbReference type="GeneID" id="36573640"/>
<feature type="domain" description="2EXR" evidence="1">
    <location>
        <begin position="39"/>
        <end position="123"/>
    </location>
</feature>
<dbReference type="PANTHER" id="PTHR35910:SF6">
    <property type="entry name" value="2EXR DOMAIN-CONTAINING PROTEIN"/>
    <property type="match status" value="1"/>
</dbReference>
<dbReference type="InterPro" id="IPR045518">
    <property type="entry name" value="2EXR"/>
</dbReference>
<dbReference type="EMBL" id="KZ679007">
    <property type="protein sequence ID" value="PSS25091.1"/>
    <property type="molecule type" value="Genomic_DNA"/>
</dbReference>
<proteinExistence type="predicted"/>
<gene>
    <name evidence="2" type="ORF">M430DRAFT_272486</name>
</gene>
<sequence>MPLRAPTMENAPDPAPFPWRALTAQLTAPYPPVFPLSKFELFPKLPIELRLKIWKLSMPGPRRVDVRFLSDGRRGDHEFTAEMPVLLHVCQESRQEVLKKYEVIFKHPKALNQCYFNFELDTLHMLYSSCSQKYQFVAKSKSPDSIKKVQKLAIDGVSCSTFFQRSSGSHGKALILEFQNLKELSFVVENHNIDGPCWCRDTDFFDLATPYSLRTHHVLDQCQREMLYFQAFLEDEAEEKAVEEWQVPEILYRGLCLKHLSYGGAIHLPQIP</sequence>
<accession>A0A2T3B9T7</accession>
<evidence type="ECO:0000259" key="1">
    <source>
        <dbReference type="Pfam" id="PF20150"/>
    </source>
</evidence>